<evidence type="ECO:0000313" key="9">
    <source>
        <dbReference type="Proteomes" id="UP000000420"/>
    </source>
</evidence>
<comment type="subcellular location">
    <subcellularLocation>
        <location evidence="1">Membrane</location>
        <topology evidence="1">Multi-pass membrane protein</topology>
    </subcellularLocation>
</comment>
<evidence type="ECO:0000256" key="3">
    <source>
        <dbReference type="ARBA" id="ARBA00022989"/>
    </source>
</evidence>
<evidence type="ECO:0000256" key="6">
    <source>
        <dbReference type="SAM" id="Phobius"/>
    </source>
</evidence>
<dbReference type="InterPro" id="IPR035952">
    <property type="entry name" value="Rhomboid-like_sf"/>
</dbReference>
<feature type="transmembrane region" description="Helical" evidence="6">
    <location>
        <begin position="145"/>
        <end position="166"/>
    </location>
</feature>
<name>A0A0H2XCL9_XANC8</name>
<evidence type="ECO:0000256" key="4">
    <source>
        <dbReference type="ARBA" id="ARBA00023136"/>
    </source>
</evidence>
<dbReference type="Pfam" id="PF01694">
    <property type="entry name" value="Rhomboid"/>
    <property type="match status" value="1"/>
</dbReference>
<feature type="transmembrane region" description="Helical" evidence="6">
    <location>
        <begin position="271"/>
        <end position="289"/>
    </location>
</feature>
<keyword evidence="2 6" id="KW-0812">Transmembrane</keyword>
<dbReference type="Gene3D" id="1.20.1540.10">
    <property type="entry name" value="Rhomboid-like"/>
    <property type="match status" value="1"/>
</dbReference>
<evidence type="ECO:0000259" key="7">
    <source>
        <dbReference type="Pfam" id="PF01694"/>
    </source>
</evidence>
<reference evidence="8 9" key="1">
    <citation type="journal article" date="2005" name="Genome Res.">
        <title>Comparative and functional genomic analyses of the pathogenicity of phytopathogen Xanthomonas campestris pv. campestris.</title>
        <authorList>
            <person name="Qian W."/>
            <person name="Jia Y."/>
            <person name="Ren S.X."/>
            <person name="He Y.Q."/>
            <person name="Feng J.X."/>
            <person name="Lu L.F."/>
            <person name="Sun Q."/>
            <person name="Ying G."/>
            <person name="Tang D.J."/>
            <person name="Tang H."/>
            <person name="Wu W."/>
            <person name="Hao P."/>
            <person name="Wang L."/>
            <person name="Jiang B.L."/>
            <person name="Zeng S."/>
            <person name="Gu W.Y."/>
            <person name="Lu G."/>
            <person name="Rong L."/>
            <person name="Tian Y."/>
            <person name="Yao Z."/>
            <person name="Fu G."/>
            <person name="Chen B."/>
            <person name="Fang R."/>
            <person name="Qiang B."/>
            <person name="Chen Z."/>
            <person name="Zhao G.P."/>
            <person name="Tang J.L."/>
            <person name="He C."/>
        </authorList>
    </citation>
    <scope>NUCLEOTIDE SEQUENCE [LARGE SCALE GENOMIC DNA]</scope>
    <source>
        <strain evidence="8 9">8004</strain>
    </source>
</reference>
<feature type="transmembrane region" description="Helical" evidence="6">
    <location>
        <begin position="244"/>
        <end position="264"/>
    </location>
</feature>
<feature type="region of interest" description="Disordered" evidence="5">
    <location>
        <begin position="1"/>
        <end position="20"/>
    </location>
</feature>
<proteinExistence type="predicted"/>
<evidence type="ECO:0000256" key="5">
    <source>
        <dbReference type="SAM" id="MobiDB-lite"/>
    </source>
</evidence>
<dbReference type="KEGG" id="xcb:XC_4322"/>
<keyword evidence="4 6" id="KW-0472">Membrane</keyword>
<feature type="domain" description="Peptidase S54 rhomboid" evidence="7">
    <location>
        <begin position="181"/>
        <end position="315"/>
    </location>
</feature>
<dbReference type="EMBL" id="CP000050">
    <property type="protein sequence ID" value="AAY51357.1"/>
    <property type="molecule type" value="Genomic_DNA"/>
</dbReference>
<dbReference type="GO" id="GO:0016020">
    <property type="term" value="C:membrane"/>
    <property type="evidence" value="ECO:0007669"/>
    <property type="project" value="UniProtKB-SubCell"/>
</dbReference>
<gene>
    <name evidence="8" type="ordered locus">XC_4322</name>
</gene>
<evidence type="ECO:0000313" key="8">
    <source>
        <dbReference type="EMBL" id="AAY51357.1"/>
    </source>
</evidence>
<dbReference type="Proteomes" id="UP000000420">
    <property type="component" value="Chromosome"/>
</dbReference>
<dbReference type="PANTHER" id="PTHR43731">
    <property type="entry name" value="RHOMBOID PROTEASE"/>
    <property type="match status" value="1"/>
</dbReference>
<accession>A0A0H2XCL9</accession>
<dbReference type="PANTHER" id="PTHR43731:SF9">
    <property type="entry name" value="SLR1461 PROTEIN"/>
    <property type="match status" value="1"/>
</dbReference>
<evidence type="ECO:0000256" key="2">
    <source>
        <dbReference type="ARBA" id="ARBA00022692"/>
    </source>
</evidence>
<protein>
    <recommendedName>
        <fullName evidence="7">Peptidase S54 rhomboid domain-containing protein</fullName>
    </recommendedName>
</protein>
<feature type="transmembrane region" description="Helical" evidence="6">
    <location>
        <begin position="219"/>
        <end position="238"/>
    </location>
</feature>
<evidence type="ECO:0000256" key="1">
    <source>
        <dbReference type="ARBA" id="ARBA00004141"/>
    </source>
</evidence>
<organism evidence="8 9">
    <name type="scientific">Xanthomonas campestris pv. campestris (strain 8004)</name>
    <dbReference type="NCBI Taxonomy" id="314565"/>
    <lineage>
        <taxon>Bacteria</taxon>
        <taxon>Pseudomonadati</taxon>
        <taxon>Pseudomonadota</taxon>
        <taxon>Gammaproteobacteria</taxon>
        <taxon>Lysobacterales</taxon>
        <taxon>Lysobacteraceae</taxon>
        <taxon>Xanthomonas</taxon>
    </lineage>
</organism>
<feature type="transmembrane region" description="Helical" evidence="6">
    <location>
        <begin position="295"/>
        <end position="316"/>
    </location>
</feature>
<dbReference type="AlphaFoldDB" id="A0A0H2XCL9"/>
<sequence>MPSPLAGHAVNPSRKRRGHHTRQFVGGFVENMHTDQLRLVLARPPSRDLTRQGCRVSALQGCTCSVSRDDGRARALQPSRRSSRVMRQRSAPGVDYPVAGPAYPEPHRLVKNPCDAIREGMTSHPVAIADAPTQDRLDRSRVLRAFNLSLAAVLLLVAVFTAQGMFDWRAWAVAPLQADGLIGILTAPLLHGSLAHLGANAAALLILGTLAGSVYPRATAMALPLLWLGSGLGAWLLGDPGSRHLGASGVTHGLMFLVFVLGLLRRDRPAIATSMIAFLFYGGMLMTILPHEAGVSWQSHLGGAVAGLIAALLLRLRDPQQAKPRYSWDDEDEDAAWEVSNPEHAMLEPPPPRQVPVLWQRQDDGSENVVLHFPPRERPPGT</sequence>
<keyword evidence="3 6" id="KW-1133">Transmembrane helix</keyword>
<dbReference type="InterPro" id="IPR022764">
    <property type="entry name" value="Peptidase_S54_rhomboid_dom"/>
</dbReference>
<feature type="transmembrane region" description="Helical" evidence="6">
    <location>
        <begin position="181"/>
        <end position="207"/>
    </location>
</feature>
<feature type="region of interest" description="Disordered" evidence="5">
    <location>
        <begin position="324"/>
        <end position="357"/>
    </location>
</feature>
<dbReference type="GO" id="GO:0004252">
    <property type="term" value="F:serine-type endopeptidase activity"/>
    <property type="evidence" value="ECO:0007669"/>
    <property type="project" value="InterPro"/>
</dbReference>
<dbReference type="InterPro" id="IPR050925">
    <property type="entry name" value="Rhomboid_protease_S54"/>
</dbReference>
<dbReference type="HOGENOM" id="CLU_067823_0_0_6"/>
<dbReference type="SUPFAM" id="SSF144091">
    <property type="entry name" value="Rhomboid-like"/>
    <property type="match status" value="1"/>
</dbReference>